<evidence type="ECO:0000256" key="1">
    <source>
        <dbReference type="ARBA" id="ARBA00004298"/>
    </source>
</evidence>
<proteinExistence type="inferred from homology"/>
<dbReference type="Proteomes" id="UP000663879">
    <property type="component" value="Unassembled WGS sequence"/>
</dbReference>
<evidence type="ECO:0008006" key="13">
    <source>
        <dbReference type="Google" id="ProtNLM"/>
    </source>
</evidence>
<evidence type="ECO:0000313" key="11">
    <source>
        <dbReference type="EMBL" id="CAF0708432.1"/>
    </source>
</evidence>
<keyword evidence="7" id="KW-0249">Electron transport</keyword>
<keyword evidence="6" id="KW-0999">Mitochondrion inner membrane</keyword>
<dbReference type="PANTHER" id="PTHR13099">
    <property type="entry name" value="NADH-UBIQUINONE OXIDOREDUCTASE SUBUNIT B14.5B"/>
    <property type="match status" value="1"/>
</dbReference>
<evidence type="ECO:0000256" key="7">
    <source>
        <dbReference type="ARBA" id="ARBA00022982"/>
    </source>
</evidence>
<protein>
    <recommendedName>
        <fullName evidence="13">NADH dehydrogenase [ubiquinone] 1 subunit C2</fullName>
    </recommendedName>
</protein>
<reference evidence="11" key="1">
    <citation type="submission" date="2021-02" db="EMBL/GenBank/DDBJ databases">
        <authorList>
            <person name="Nowell W R."/>
        </authorList>
    </citation>
    <scope>NUCLEOTIDE SEQUENCE</scope>
    <source>
        <strain evidence="11">Ploen Becks lab</strain>
    </source>
</reference>
<evidence type="ECO:0000256" key="8">
    <source>
        <dbReference type="ARBA" id="ARBA00022989"/>
    </source>
</evidence>
<comment type="caution">
    <text evidence="11">The sequence shown here is derived from an EMBL/GenBank/DDBJ whole genome shotgun (WGS) entry which is preliminary data.</text>
</comment>
<evidence type="ECO:0000256" key="10">
    <source>
        <dbReference type="ARBA" id="ARBA00023136"/>
    </source>
</evidence>
<dbReference type="InterPro" id="IPR009423">
    <property type="entry name" value="NDUC2"/>
</dbReference>
<evidence type="ECO:0000256" key="6">
    <source>
        <dbReference type="ARBA" id="ARBA00022792"/>
    </source>
</evidence>
<accession>A0A813M7F0</accession>
<dbReference type="OrthoDB" id="6329847at2759"/>
<evidence type="ECO:0000256" key="4">
    <source>
        <dbReference type="ARBA" id="ARBA00022660"/>
    </source>
</evidence>
<keyword evidence="3" id="KW-0813">Transport</keyword>
<dbReference type="AlphaFoldDB" id="A0A813M7F0"/>
<dbReference type="Pfam" id="PF06374">
    <property type="entry name" value="NDUF_C2"/>
    <property type="match status" value="1"/>
</dbReference>
<evidence type="ECO:0000256" key="2">
    <source>
        <dbReference type="ARBA" id="ARBA00008674"/>
    </source>
</evidence>
<keyword evidence="9" id="KW-0496">Mitochondrion</keyword>
<comment type="subcellular location">
    <subcellularLocation>
        <location evidence="1">Mitochondrion inner membrane</location>
        <topology evidence="1">Single-pass membrane protein</topology>
        <orientation evidence="1">Matrix side</orientation>
    </subcellularLocation>
</comment>
<comment type="similarity">
    <text evidence="2">Belongs to the complex I NDUFC2 subunit family.</text>
</comment>
<keyword evidence="10" id="KW-0472">Membrane</keyword>
<name>A0A813M7F0_9BILA</name>
<gene>
    <name evidence="11" type="ORF">OXX778_LOCUS607</name>
</gene>
<dbReference type="PANTHER" id="PTHR13099:SF0">
    <property type="entry name" value="NADH DEHYDROGENASE [UBIQUINONE] 1 SUBUNIT C2-RELATED"/>
    <property type="match status" value="1"/>
</dbReference>
<dbReference type="GO" id="GO:0005743">
    <property type="term" value="C:mitochondrial inner membrane"/>
    <property type="evidence" value="ECO:0007669"/>
    <property type="project" value="UniProtKB-SubCell"/>
</dbReference>
<evidence type="ECO:0000256" key="9">
    <source>
        <dbReference type="ARBA" id="ARBA00023128"/>
    </source>
</evidence>
<evidence type="ECO:0000256" key="5">
    <source>
        <dbReference type="ARBA" id="ARBA00022692"/>
    </source>
</evidence>
<evidence type="ECO:0000313" key="12">
    <source>
        <dbReference type="Proteomes" id="UP000663879"/>
    </source>
</evidence>
<evidence type="ECO:0000256" key="3">
    <source>
        <dbReference type="ARBA" id="ARBA00022448"/>
    </source>
</evidence>
<keyword evidence="5" id="KW-0812">Transmembrane</keyword>
<keyword evidence="4" id="KW-0679">Respiratory chain</keyword>
<dbReference type="EMBL" id="CAJNOC010000032">
    <property type="protein sequence ID" value="CAF0708432.1"/>
    <property type="molecule type" value="Genomic_DNA"/>
</dbReference>
<keyword evidence="12" id="KW-1185">Reference proteome</keyword>
<sequence>MSEETSTGETSQSFLEKITPKDLVMFSPQTRKVIAKNDFNYLGVDYDLELPDQEEQNKIRVFGLPYIKISDPVPMGLMAGFGAGAILNIWKRRPLLTSIHVHLLSSIFLAGLAKVGYAKFENYKIERELVVWDYVKKHPQDFPEVFTAPKKFKDLLLPWKPVR</sequence>
<organism evidence="11 12">
    <name type="scientific">Brachionus calyciflorus</name>
    <dbReference type="NCBI Taxonomy" id="104777"/>
    <lineage>
        <taxon>Eukaryota</taxon>
        <taxon>Metazoa</taxon>
        <taxon>Spiralia</taxon>
        <taxon>Gnathifera</taxon>
        <taxon>Rotifera</taxon>
        <taxon>Eurotatoria</taxon>
        <taxon>Monogononta</taxon>
        <taxon>Pseudotrocha</taxon>
        <taxon>Ploima</taxon>
        <taxon>Brachionidae</taxon>
        <taxon>Brachionus</taxon>
    </lineage>
</organism>
<keyword evidence="8" id="KW-1133">Transmembrane helix</keyword>
<dbReference type="GO" id="GO:0006120">
    <property type="term" value="P:mitochondrial electron transport, NADH to ubiquinone"/>
    <property type="evidence" value="ECO:0007669"/>
    <property type="project" value="InterPro"/>
</dbReference>